<feature type="chain" id="PRO_5047020178" description="DUF4825 domain-containing protein" evidence="1">
    <location>
        <begin position="19"/>
        <end position="119"/>
    </location>
</feature>
<comment type="caution">
    <text evidence="2">The sequence shown here is derived from an EMBL/GenBank/DDBJ whole genome shotgun (WGS) entry which is preliminary data.</text>
</comment>
<organism evidence="2 3">
    <name type="scientific">Ectobacillus antri</name>
    <dbReference type="NCBI Taxonomy" id="2486280"/>
    <lineage>
        <taxon>Bacteria</taxon>
        <taxon>Bacillati</taxon>
        <taxon>Bacillota</taxon>
        <taxon>Bacilli</taxon>
        <taxon>Bacillales</taxon>
        <taxon>Bacillaceae</taxon>
        <taxon>Ectobacillus</taxon>
    </lineage>
</organism>
<dbReference type="EMBL" id="JARULN010000004">
    <property type="protein sequence ID" value="MDG5753817.1"/>
    <property type="molecule type" value="Genomic_DNA"/>
</dbReference>
<evidence type="ECO:0000313" key="2">
    <source>
        <dbReference type="EMBL" id="MDG5753817.1"/>
    </source>
</evidence>
<evidence type="ECO:0008006" key="4">
    <source>
        <dbReference type="Google" id="ProtNLM"/>
    </source>
</evidence>
<sequence>MYKSLLICLLLLPLFGCNQTELVRIDYEGNAAGMITESHQLNEVADLFESIEWTTSDFKATKPYDIQATLFYLENPNMPERLKAYQIWFYEKEAQVVGEKAGYGVLDEKQAERLRQLLK</sequence>
<evidence type="ECO:0000256" key="1">
    <source>
        <dbReference type="SAM" id="SignalP"/>
    </source>
</evidence>
<keyword evidence="3" id="KW-1185">Reference proteome</keyword>
<proteinExistence type="predicted"/>
<gene>
    <name evidence="2" type="ORF">P6P90_07500</name>
</gene>
<keyword evidence="1" id="KW-0732">Signal</keyword>
<feature type="signal peptide" evidence="1">
    <location>
        <begin position="1"/>
        <end position="18"/>
    </location>
</feature>
<dbReference type="RefSeq" id="WP_278018330.1">
    <property type="nucleotide sequence ID" value="NZ_JARRRY010000009.1"/>
</dbReference>
<name>A0ABT6H4B6_9BACI</name>
<protein>
    <recommendedName>
        <fullName evidence="4">DUF4825 domain-containing protein</fullName>
    </recommendedName>
</protein>
<accession>A0ABT6H4B6</accession>
<reference evidence="2 3" key="1">
    <citation type="submission" date="2023-04" db="EMBL/GenBank/DDBJ databases">
        <title>Ectobacillus antri isolated from activated sludge.</title>
        <authorList>
            <person name="Yan P."/>
            <person name="Liu X."/>
        </authorList>
    </citation>
    <scope>NUCLEOTIDE SEQUENCE [LARGE SCALE GENOMIC DNA]</scope>
    <source>
        <strain evidence="2 3">C18H</strain>
    </source>
</reference>
<dbReference type="Proteomes" id="UP001218246">
    <property type="component" value="Unassembled WGS sequence"/>
</dbReference>
<evidence type="ECO:0000313" key="3">
    <source>
        <dbReference type="Proteomes" id="UP001218246"/>
    </source>
</evidence>